<keyword evidence="2" id="KW-1185">Reference proteome</keyword>
<organism evidence="1 2">
    <name type="scientific">Streptomyces turgidiscabies (strain Car8)</name>
    <dbReference type="NCBI Taxonomy" id="698760"/>
    <lineage>
        <taxon>Bacteria</taxon>
        <taxon>Bacillati</taxon>
        <taxon>Actinomycetota</taxon>
        <taxon>Actinomycetes</taxon>
        <taxon>Kitasatosporales</taxon>
        <taxon>Streptomycetaceae</taxon>
        <taxon>Streptomyces</taxon>
    </lineage>
</organism>
<reference evidence="1 2" key="1">
    <citation type="journal article" date="2011" name="Plasmid">
        <title>Streptomyces turgidiscabies Car8 contains a modular pathogenicity island that shares virulence genes with other actinobacterial plant pathogens.</title>
        <authorList>
            <person name="Huguet-Tapia J.C."/>
            <person name="Badger J.H."/>
            <person name="Loria R."/>
            <person name="Pettis G.S."/>
        </authorList>
    </citation>
    <scope>NUCLEOTIDE SEQUENCE [LARGE SCALE GENOMIC DNA]</scope>
    <source>
        <strain evidence="1 2">Car8</strain>
    </source>
</reference>
<protein>
    <submittedName>
        <fullName evidence="1">Uncharacterized protein</fullName>
    </submittedName>
</protein>
<dbReference type="PATRIC" id="fig|698760.3.peg.802"/>
<evidence type="ECO:0000313" key="2">
    <source>
        <dbReference type="Proteomes" id="UP000010931"/>
    </source>
</evidence>
<comment type="caution">
    <text evidence="1">The sequence shown here is derived from an EMBL/GenBank/DDBJ whole genome shotgun (WGS) entry which is preliminary data.</text>
</comment>
<sequence>MTATVGEDLKTGRQLHTLHGHKGLHTAEALEIDGHAPALTTDRQRPGNELIWDLETGACLNPRKNASPAPSPAHST</sequence>
<dbReference type="Proteomes" id="UP000010931">
    <property type="component" value="Unassembled WGS sequence"/>
</dbReference>
<proteinExistence type="predicted"/>
<dbReference type="AlphaFoldDB" id="L7FGW4"/>
<dbReference type="GeneID" id="97403528"/>
<evidence type="ECO:0000313" key="1">
    <source>
        <dbReference type="EMBL" id="ELP70562.1"/>
    </source>
</evidence>
<dbReference type="EMBL" id="AEJB01000063">
    <property type="protein sequence ID" value="ELP70562.1"/>
    <property type="molecule type" value="Genomic_DNA"/>
</dbReference>
<accession>L7FGW4</accession>
<gene>
    <name evidence="1" type="ORF">STRTUCAR8_00639</name>
</gene>
<name>L7FGW4_STRT8</name>
<dbReference type="RefSeq" id="WP_006374132.1">
    <property type="nucleotide sequence ID" value="NZ_AEJB01000063.1"/>
</dbReference>